<proteinExistence type="predicted"/>
<comment type="caution">
    <text evidence="3">The sequence shown here is derived from an EMBL/GenBank/DDBJ whole genome shotgun (WGS) entry which is preliminary data.</text>
</comment>
<dbReference type="InterPro" id="IPR029031">
    <property type="entry name" value="Gingipain_N_sf"/>
</dbReference>
<name>J9FB85_9ZZZZ</name>
<reference evidence="3" key="1">
    <citation type="journal article" date="2012" name="PLoS ONE">
        <title>Gene sets for utilization of primary and secondary nutrition supplies in the distal gut of endangered iberian lynx.</title>
        <authorList>
            <person name="Alcaide M."/>
            <person name="Messina E."/>
            <person name="Richter M."/>
            <person name="Bargiela R."/>
            <person name="Peplies J."/>
            <person name="Huws S.A."/>
            <person name="Newbold C.J."/>
            <person name="Golyshin P.N."/>
            <person name="Simon M.A."/>
            <person name="Lopez G."/>
            <person name="Yakimov M.M."/>
            <person name="Ferrer M."/>
        </authorList>
    </citation>
    <scope>NUCLEOTIDE SEQUENCE</scope>
</reference>
<dbReference type="Pfam" id="PF01364">
    <property type="entry name" value="Peptidase_C25"/>
    <property type="match status" value="1"/>
</dbReference>
<dbReference type="SUPFAM" id="SSF52129">
    <property type="entry name" value="Caspase-like"/>
    <property type="match status" value="1"/>
</dbReference>
<evidence type="ECO:0000313" key="3">
    <source>
        <dbReference type="EMBL" id="EJW92161.1"/>
    </source>
</evidence>
<dbReference type="EMBL" id="AMCI01007727">
    <property type="protein sequence ID" value="EJW92161.1"/>
    <property type="molecule type" value="Genomic_DNA"/>
</dbReference>
<evidence type="ECO:0000259" key="2">
    <source>
        <dbReference type="Pfam" id="PF01364"/>
    </source>
</evidence>
<dbReference type="GO" id="GO:0008234">
    <property type="term" value="F:cysteine-type peptidase activity"/>
    <property type="evidence" value="ECO:0007669"/>
    <property type="project" value="InterPro"/>
</dbReference>
<dbReference type="InterPro" id="IPR029030">
    <property type="entry name" value="Caspase-like_dom_sf"/>
</dbReference>
<dbReference type="CDD" id="cd02258">
    <property type="entry name" value="Peptidase_C25_N"/>
    <property type="match status" value="1"/>
</dbReference>
<dbReference type="Gene3D" id="3.40.50.10390">
    <property type="entry name" value="Gingipain r, domain 1"/>
    <property type="match status" value="1"/>
</dbReference>
<accession>J9FB85</accession>
<dbReference type="Gene3D" id="2.60.40.4070">
    <property type="match status" value="1"/>
</dbReference>
<feature type="domain" description="Gingipain" evidence="2">
    <location>
        <begin position="495"/>
        <end position="885"/>
    </location>
</feature>
<organism evidence="3">
    <name type="scientific">gut metagenome</name>
    <dbReference type="NCBI Taxonomy" id="749906"/>
    <lineage>
        <taxon>unclassified sequences</taxon>
        <taxon>metagenomes</taxon>
        <taxon>organismal metagenomes</taxon>
    </lineage>
</organism>
<dbReference type="InterPro" id="IPR001769">
    <property type="entry name" value="Gingipain"/>
</dbReference>
<dbReference type="GO" id="GO:0006508">
    <property type="term" value="P:proteolysis"/>
    <property type="evidence" value="ECO:0007669"/>
    <property type="project" value="InterPro"/>
</dbReference>
<evidence type="ECO:0000256" key="1">
    <source>
        <dbReference type="ARBA" id="ARBA00022729"/>
    </source>
</evidence>
<dbReference type="AlphaFoldDB" id="J9FB85"/>
<sequence length="1250" mass="139243">MKHFSAHPDRLADLYHSVVGTACDCAPKLCKESKTAQFNLGKLLPSDSIQIYMEYPEFVALSAKERDELSAQGFVPDSEVRFHVTRTVSRGETLADVVFTPVVLRDGKWMKVKNYELKVRTLSRLKGIYHKVAALQTKAEQRTRYAAHSVLAQGKWVKIRVEKEGLYQLTDQQLRDMGFADPTRVKLYGYGGRLLPDVLKFTGKDAVIDDLNEVPLYRRKGSVLFFAEGLTTWNEDGSFLTNTFSSHSYYFLTEGEQPAPFPTLEATASTAQTVNTVKAFTKFDNDAFVWYGGGRDFYDSKDLIDGPKFKLNLPGHTGGKCKVYYDLSAQSTTNRIAFAITQGSNSKRVATGQLNITQTGETARGYQHSFTTELESEETFTVKTAYTGRLNYLSTTYPQHLSTAYTTAPFTTTESAAVRLEVASADAHTQVWRLGNAEETVAALPGSLNGSTYTAQAPTGKDRFIVVNTEGSYPAPEVVGEIANQDLHADSCLDYVIIVPASGKLTAEAERLAEAHRNHSKLRVKVVRADQLYNEFSSGTPDASAYRRYLKMLYDRAQRPEDAPRYLLLFGDCSYDNRMITSDWKGTSPDDYLLAFERHYKDLYSSTEYTIGTLHSFVTDDFYGLLDDEEGKRMTVEKMDLGIGRFVCHTEDKAKWLVDQTLRYLRNENPGIWKNRMWAIADVGDDNLHMNDAQEVANTVKKSANANFLLRRLYPDVYTPTLTAKGLTYPEATEKIKTLVKQGSLIFNYNGHGSPDRISHKFFYTKEQMYENVGKAQPVWVFASCEITPYDQAIDDIGRNALFAPEGPAVAVVCAARSVFANYNRSLNMGFMEFALGKDAAGNRHSLGEALRLTKCELIYNTGLPIGTDQTINKLKYILMGDPALCLSYPDPGIRIDSINGEAIKGTGMTELRIGQKVRLTGYVNADAMATTPDTSYDGTLSGTVFAPSQRITCKGQDNKEGKRLSFTDYTQTLFEGTVEVKAGRFALEFIVPRGIAFQQKEGLLSLYAVKKDGTSELNGSFKQFCFYGTADVTQTDTLGPDVYLYLNTPDFASGAKVNASPTFYAAINDSSGISLLSGNLGHDMEMWLDNDPSTTRTLNDFFSFDYGSYSKGLVSYPMEGLTPGRHRVTFRVWDVFDNATTTSLDFVVGDQAEPKFEVISSVDVPSVATNLVTTLAGPEEADTQITTEVYNTHGMRVWHRTLKVPAGNRYVSTVWNLTDYAGNRLEPGVYFYRSKKGGKETSTRRLLIQ</sequence>
<keyword evidence="1" id="KW-0732">Signal</keyword>
<gene>
    <name evidence="3" type="ORF">EVA_19733</name>
</gene>
<protein>
    <recommendedName>
        <fullName evidence="2">Gingipain domain-containing protein</fullName>
    </recommendedName>
</protein>
<dbReference type="NCBIfam" id="NF033707">
    <property type="entry name" value="T9SS_sortase"/>
    <property type="match status" value="1"/>
</dbReference>
<dbReference type="Gene3D" id="3.40.50.1460">
    <property type="match status" value="1"/>
</dbReference>